<keyword evidence="9" id="KW-0492">Microsome</keyword>
<keyword evidence="11" id="KW-0408">Iron</keyword>
<dbReference type="SUPFAM" id="SSF48264">
    <property type="entry name" value="Cytochrome P450"/>
    <property type="match status" value="1"/>
</dbReference>
<dbReference type="GO" id="GO:0005506">
    <property type="term" value="F:iron ion binding"/>
    <property type="evidence" value="ECO:0007669"/>
    <property type="project" value="InterPro"/>
</dbReference>
<evidence type="ECO:0000256" key="10">
    <source>
        <dbReference type="ARBA" id="ARBA00023002"/>
    </source>
</evidence>
<dbReference type="PANTHER" id="PTHR24302:SF38">
    <property type="entry name" value="CYTOCHROME P450 3A5"/>
    <property type="match status" value="1"/>
</dbReference>
<dbReference type="InterPro" id="IPR050705">
    <property type="entry name" value="Cytochrome_P450_3A"/>
</dbReference>
<gene>
    <name evidence="15" type="ORF">HPG69_002934</name>
</gene>
<evidence type="ECO:0000256" key="6">
    <source>
        <dbReference type="ARBA" id="ARBA00022617"/>
    </source>
</evidence>
<dbReference type="PRINTS" id="PR00359">
    <property type="entry name" value="BP450"/>
</dbReference>
<evidence type="ECO:0000256" key="9">
    <source>
        <dbReference type="ARBA" id="ARBA00022848"/>
    </source>
</evidence>
<proteinExistence type="inferred from homology"/>
<evidence type="ECO:0000256" key="4">
    <source>
        <dbReference type="ARBA" id="ARBA00010617"/>
    </source>
</evidence>
<evidence type="ECO:0000256" key="13">
    <source>
        <dbReference type="ARBA" id="ARBA00023136"/>
    </source>
</evidence>
<keyword evidence="7" id="KW-0479">Metal-binding</keyword>
<keyword evidence="12" id="KW-0503">Monooxygenase</keyword>
<dbReference type="AlphaFoldDB" id="A0A7J7ERI4"/>
<dbReference type="EMBL" id="JACDTQ010002466">
    <property type="protein sequence ID" value="KAF5918291.1"/>
    <property type="molecule type" value="Genomic_DNA"/>
</dbReference>
<sequence>MTKRRMAMIVLHMFLLLKRHGDLLVQNIEKKVAQNEFMEVKEKVWPSGRRGVFTASGIRARWMEGALAGLTYQVFLQMESLDMLVNESPRICPTGGHLERVCKKTTEINGVNIPRGTPVMIAIYVLHRDPEHWPEPEEFHPER</sequence>
<accession>A0A7J7ERI4</accession>
<evidence type="ECO:0000313" key="15">
    <source>
        <dbReference type="EMBL" id="KAF5918291.1"/>
    </source>
</evidence>
<dbReference type="InterPro" id="IPR036396">
    <property type="entry name" value="Cyt_P450_sf"/>
</dbReference>
<keyword evidence="8" id="KW-0256">Endoplasmic reticulum</keyword>
<feature type="chain" id="PRO_5029524081" description="unspecific monooxygenase" evidence="14">
    <location>
        <begin position="22"/>
        <end position="143"/>
    </location>
</feature>
<feature type="signal peptide" evidence="14">
    <location>
        <begin position="1"/>
        <end position="21"/>
    </location>
</feature>
<dbReference type="EC" id="1.14.14.1" evidence="5"/>
<keyword evidence="6" id="KW-0349">Heme</keyword>
<comment type="cofactor">
    <cofactor evidence="1">
        <name>heme</name>
        <dbReference type="ChEBI" id="CHEBI:30413"/>
    </cofactor>
</comment>
<dbReference type="Pfam" id="PF00067">
    <property type="entry name" value="p450"/>
    <property type="match status" value="1"/>
</dbReference>
<evidence type="ECO:0000256" key="7">
    <source>
        <dbReference type="ARBA" id="ARBA00022723"/>
    </source>
</evidence>
<evidence type="ECO:0000256" key="3">
    <source>
        <dbReference type="ARBA" id="ARBA00004406"/>
    </source>
</evidence>
<dbReference type="GO" id="GO:0005789">
    <property type="term" value="C:endoplasmic reticulum membrane"/>
    <property type="evidence" value="ECO:0007669"/>
    <property type="project" value="UniProtKB-SubCell"/>
</dbReference>
<comment type="caution">
    <text evidence="15">The sequence shown here is derived from an EMBL/GenBank/DDBJ whole genome shotgun (WGS) entry which is preliminary data.</text>
</comment>
<dbReference type="GO" id="GO:0020037">
    <property type="term" value="F:heme binding"/>
    <property type="evidence" value="ECO:0007669"/>
    <property type="project" value="InterPro"/>
</dbReference>
<dbReference type="Gene3D" id="1.10.630.10">
    <property type="entry name" value="Cytochrome P450"/>
    <property type="match status" value="1"/>
</dbReference>
<evidence type="ECO:0000256" key="1">
    <source>
        <dbReference type="ARBA" id="ARBA00001971"/>
    </source>
</evidence>
<evidence type="ECO:0000313" key="16">
    <source>
        <dbReference type="Proteomes" id="UP000551758"/>
    </source>
</evidence>
<dbReference type="GO" id="GO:0016712">
    <property type="term" value="F:oxidoreductase activity, acting on paired donors, with incorporation or reduction of molecular oxygen, reduced flavin or flavoprotein as one donor, and incorporation of one atom of oxygen"/>
    <property type="evidence" value="ECO:0007669"/>
    <property type="project" value="UniProtKB-EC"/>
</dbReference>
<keyword evidence="14" id="KW-0732">Signal</keyword>
<evidence type="ECO:0000256" key="8">
    <source>
        <dbReference type="ARBA" id="ARBA00022824"/>
    </source>
</evidence>
<evidence type="ECO:0000256" key="14">
    <source>
        <dbReference type="SAM" id="SignalP"/>
    </source>
</evidence>
<dbReference type="InterPro" id="IPR002397">
    <property type="entry name" value="Cyt_P450_B"/>
</dbReference>
<comment type="subcellular location">
    <subcellularLocation>
        <location evidence="3">Endoplasmic reticulum membrane</location>
        <topology evidence="3">Peripheral membrane protein</topology>
    </subcellularLocation>
    <subcellularLocation>
        <location evidence="2">Microsome membrane</location>
        <topology evidence="2">Peripheral membrane protein</topology>
    </subcellularLocation>
</comment>
<evidence type="ECO:0000256" key="11">
    <source>
        <dbReference type="ARBA" id="ARBA00023004"/>
    </source>
</evidence>
<comment type="similarity">
    <text evidence="4">Belongs to the cytochrome P450 family.</text>
</comment>
<protein>
    <recommendedName>
        <fullName evidence="5">unspecific monooxygenase</fullName>
        <ecNumber evidence="5">1.14.14.1</ecNumber>
    </recommendedName>
</protein>
<evidence type="ECO:0000256" key="2">
    <source>
        <dbReference type="ARBA" id="ARBA00004174"/>
    </source>
</evidence>
<name>A0A7J7ERI4_DICBM</name>
<evidence type="ECO:0000256" key="5">
    <source>
        <dbReference type="ARBA" id="ARBA00012109"/>
    </source>
</evidence>
<dbReference type="InterPro" id="IPR001128">
    <property type="entry name" value="Cyt_P450"/>
</dbReference>
<dbReference type="GO" id="GO:0050649">
    <property type="term" value="F:testosterone 6-beta-hydroxylase activity"/>
    <property type="evidence" value="ECO:0007669"/>
    <property type="project" value="TreeGrafter"/>
</dbReference>
<organism evidence="15 16">
    <name type="scientific">Diceros bicornis minor</name>
    <name type="common">South-central black rhinoceros</name>
    <dbReference type="NCBI Taxonomy" id="77932"/>
    <lineage>
        <taxon>Eukaryota</taxon>
        <taxon>Metazoa</taxon>
        <taxon>Chordata</taxon>
        <taxon>Craniata</taxon>
        <taxon>Vertebrata</taxon>
        <taxon>Euteleostomi</taxon>
        <taxon>Mammalia</taxon>
        <taxon>Eutheria</taxon>
        <taxon>Laurasiatheria</taxon>
        <taxon>Perissodactyla</taxon>
        <taxon>Rhinocerotidae</taxon>
        <taxon>Diceros</taxon>
    </lineage>
</organism>
<reference evidence="15 16" key="1">
    <citation type="journal article" date="2020" name="Mol. Biol. Evol.">
        <title>Interspecific Gene Flow and the Evolution of Specialization in Black and White Rhinoceros.</title>
        <authorList>
            <person name="Moodley Y."/>
            <person name="Westbury M.V."/>
            <person name="Russo I.M."/>
            <person name="Gopalakrishnan S."/>
            <person name="Rakotoarivelo A."/>
            <person name="Olsen R.A."/>
            <person name="Prost S."/>
            <person name="Tunstall T."/>
            <person name="Ryder O.A."/>
            <person name="Dalen L."/>
            <person name="Bruford M.W."/>
        </authorList>
    </citation>
    <scope>NUCLEOTIDE SEQUENCE [LARGE SCALE GENOMIC DNA]</scope>
    <source>
        <strain evidence="15">SBR-YM</strain>
        <tissue evidence="15">Skin</tissue>
    </source>
</reference>
<keyword evidence="10" id="KW-0560">Oxidoreductase</keyword>
<dbReference type="PANTHER" id="PTHR24302">
    <property type="entry name" value="CYTOCHROME P450 FAMILY 3"/>
    <property type="match status" value="1"/>
</dbReference>
<keyword evidence="16" id="KW-1185">Reference proteome</keyword>
<dbReference type="GO" id="GO:0008202">
    <property type="term" value="P:steroid metabolic process"/>
    <property type="evidence" value="ECO:0007669"/>
    <property type="project" value="TreeGrafter"/>
</dbReference>
<evidence type="ECO:0000256" key="12">
    <source>
        <dbReference type="ARBA" id="ARBA00023033"/>
    </source>
</evidence>
<dbReference type="GO" id="GO:0070989">
    <property type="term" value="P:oxidative demethylation"/>
    <property type="evidence" value="ECO:0007669"/>
    <property type="project" value="TreeGrafter"/>
</dbReference>
<dbReference type="Proteomes" id="UP000551758">
    <property type="component" value="Unassembled WGS sequence"/>
</dbReference>
<keyword evidence="13" id="KW-0472">Membrane</keyword>